<reference evidence="2" key="1">
    <citation type="journal article" date="2023" name="Mol. Phylogenet. Evol.">
        <title>Genome-scale phylogeny and comparative genomics of the fungal order Sordariales.</title>
        <authorList>
            <person name="Hensen N."/>
            <person name="Bonometti L."/>
            <person name="Westerberg I."/>
            <person name="Brannstrom I.O."/>
            <person name="Guillou S."/>
            <person name="Cros-Aarteil S."/>
            <person name="Calhoun S."/>
            <person name="Haridas S."/>
            <person name="Kuo A."/>
            <person name="Mondo S."/>
            <person name="Pangilinan J."/>
            <person name="Riley R."/>
            <person name="LaButti K."/>
            <person name="Andreopoulos B."/>
            <person name="Lipzen A."/>
            <person name="Chen C."/>
            <person name="Yan M."/>
            <person name="Daum C."/>
            <person name="Ng V."/>
            <person name="Clum A."/>
            <person name="Steindorff A."/>
            <person name="Ohm R.A."/>
            <person name="Martin F."/>
            <person name="Silar P."/>
            <person name="Natvig D.O."/>
            <person name="Lalanne C."/>
            <person name="Gautier V."/>
            <person name="Ament-Velasquez S.L."/>
            <person name="Kruys A."/>
            <person name="Hutchinson M.I."/>
            <person name="Powell A.J."/>
            <person name="Barry K."/>
            <person name="Miller A.N."/>
            <person name="Grigoriev I.V."/>
            <person name="Debuchy R."/>
            <person name="Gladieux P."/>
            <person name="Hiltunen Thoren M."/>
            <person name="Johannesson H."/>
        </authorList>
    </citation>
    <scope>NUCLEOTIDE SEQUENCE</scope>
    <source>
        <strain evidence="2">CBS 532.94</strain>
    </source>
</reference>
<organism evidence="2 3">
    <name type="scientific">Achaetomium macrosporum</name>
    <dbReference type="NCBI Taxonomy" id="79813"/>
    <lineage>
        <taxon>Eukaryota</taxon>
        <taxon>Fungi</taxon>
        <taxon>Dikarya</taxon>
        <taxon>Ascomycota</taxon>
        <taxon>Pezizomycotina</taxon>
        <taxon>Sordariomycetes</taxon>
        <taxon>Sordariomycetidae</taxon>
        <taxon>Sordariales</taxon>
        <taxon>Chaetomiaceae</taxon>
        <taxon>Achaetomium</taxon>
    </lineage>
</organism>
<evidence type="ECO:0000313" key="3">
    <source>
        <dbReference type="Proteomes" id="UP001303760"/>
    </source>
</evidence>
<evidence type="ECO:0000256" key="1">
    <source>
        <dbReference type="SAM" id="SignalP"/>
    </source>
</evidence>
<proteinExistence type="predicted"/>
<protein>
    <submittedName>
        <fullName evidence="2">Uncharacterized protein</fullName>
    </submittedName>
</protein>
<accession>A0AAN7C9N0</accession>
<keyword evidence="1" id="KW-0732">Signal</keyword>
<sequence>MVRTAIPLAALAMAASVAAFPTATSPTTFSFAQWVEDIISHPDTALTVDEAIAAAHAAGTVGSAGGLQKRANCDNGAGVWKPAPGRDAAACVDYIARVGALGYDCGPRPGEYHSQMCQIGGAQIVALRGQQEPNRVNCNDVARTAGLIFDSCWRADDTVMGVEVCINSPLMDIGILAV</sequence>
<keyword evidence="3" id="KW-1185">Reference proteome</keyword>
<feature type="signal peptide" evidence="1">
    <location>
        <begin position="1"/>
        <end position="19"/>
    </location>
</feature>
<gene>
    <name evidence="2" type="ORF">C8A03DRAFT_34064</name>
</gene>
<dbReference type="EMBL" id="MU860115">
    <property type="protein sequence ID" value="KAK4237958.1"/>
    <property type="molecule type" value="Genomic_DNA"/>
</dbReference>
<comment type="caution">
    <text evidence="2">The sequence shown here is derived from an EMBL/GenBank/DDBJ whole genome shotgun (WGS) entry which is preliminary data.</text>
</comment>
<name>A0AAN7C9N0_9PEZI</name>
<dbReference type="PANTHER" id="PTHR39603">
    <property type="entry name" value="CYANOVIRIN-N DOMAIN-CONTAINING PROTEIN"/>
    <property type="match status" value="1"/>
</dbReference>
<dbReference type="PANTHER" id="PTHR39603:SF1">
    <property type="entry name" value="CYANOVIRIN-N DOMAIN-CONTAINING PROTEIN"/>
    <property type="match status" value="1"/>
</dbReference>
<dbReference type="AlphaFoldDB" id="A0AAN7C9N0"/>
<evidence type="ECO:0000313" key="2">
    <source>
        <dbReference type="EMBL" id="KAK4237958.1"/>
    </source>
</evidence>
<reference evidence="2" key="2">
    <citation type="submission" date="2023-05" db="EMBL/GenBank/DDBJ databases">
        <authorList>
            <consortium name="Lawrence Berkeley National Laboratory"/>
            <person name="Steindorff A."/>
            <person name="Hensen N."/>
            <person name="Bonometti L."/>
            <person name="Westerberg I."/>
            <person name="Brannstrom I.O."/>
            <person name="Guillou S."/>
            <person name="Cros-Aarteil S."/>
            <person name="Calhoun S."/>
            <person name="Haridas S."/>
            <person name="Kuo A."/>
            <person name="Mondo S."/>
            <person name="Pangilinan J."/>
            <person name="Riley R."/>
            <person name="Labutti K."/>
            <person name="Andreopoulos B."/>
            <person name="Lipzen A."/>
            <person name="Chen C."/>
            <person name="Yanf M."/>
            <person name="Daum C."/>
            <person name="Ng V."/>
            <person name="Clum A."/>
            <person name="Ohm R."/>
            <person name="Martin F."/>
            <person name="Silar P."/>
            <person name="Natvig D."/>
            <person name="Lalanne C."/>
            <person name="Gautier V."/>
            <person name="Ament-Velasquez S.L."/>
            <person name="Kruys A."/>
            <person name="Hutchinson M.I."/>
            <person name="Powell A.J."/>
            <person name="Barry K."/>
            <person name="Miller A.N."/>
            <person name="Grigoriev I.V."/>
            <person name="Debuchy R."/>
            <person name="Gladieux P."/>
            <person name="Thoren M.H."/>
            <person name="Johannesson H."/>
        </authorList>
    </citation>
    <scope>NUCLEOTIDE SEQUENCE</scope>
    <source>
        <strain evidence="2">CBS 532.94</strain>
    </source>
</reference>
<feature type="chain" id="PRO_5042832847" evidence="1">
    <location>
        <begin position="20"/>
        <end position="178"/>
    </location>
</feature>
<dbReference type="Proteomes" id="UP001303760">
    <property type="component" value="Unassembled WGS sequence"/>
</dbReference>